<dbReference type="RefSeq" id="XP_005103086.2">
    <property type="nucleotide sequence ID" value="XM_005103029.3"/>
</dbReference>
<dbReference type="SUPFAM" id="SSF52833">
    <property type="entry name" value="Thioredoxin-like"/>
    <property type="match status" value="1"/>
</dbReference>
<name>A0ABM0JWD7_APLCA</name>
<dbReference type="Gene3D" id="3.40.30.10">
    <property type="entry name" value="Glutaredoxin"/>
    <property type="match status" value="1"/>
</dbReference>
<feature type="transmembrane region" description="Helical" evidence="9">
    <location>
        <begin position="273"/>
        <end position="292"/>
    </location>
</feature>
<dbReference type="Pfam" id="PF04756">
    <property type="entry name" value="OST3_OST6"/>
    <property type="match status" value="1"/>
</dbReference>
<comment type="function">
    <text evidence="1">Subunit of the oligosaccharyl transferase (OST) complex that catalyzes the initial transfer of a defined glycan (Glc(3)Man(9)GlcNAc(2) in eukaryotes) from the lipid carrier dolichol-pyrophosphate to an asparagine residue within an Asn-X-Ser/Thr consensus motif in nascent polypeptide chains, the first step in protein N-glycosylation. N-glycosylation occurs cotranslationally and the complex associates with the Sec61 complex at the channel-forming translocon complex that mediates protein translocation across the endoplasmic reticulum (ER). All subunits are required for a maximal enzyme activity.</text>
</comment>
<dbReference type="InterPro" id="IPR021149">
    <property type="entry name" value="OligosaccharylTrfase_OST3/OST6"/>
</dbReference>
<evidence type="ECO:0000256" key="4">
    <source>
        <dbReference type="ARBA" id="ARBA00022692"/>
    </source>
</evidence>
<evidence type="ECO:0000256" key="10">
    <source>
        <dbReference type="SAM" id="SignalP"/>
    </source>
</evidence>
<evidence type="ECO:0000256" key="6">
    <source>
        <dbReference type="ARBA" id="ARBA00022824"/>
    </source>
</evidence>
<comment type="subcellular location">
    <subcellularLocation>
        <location evidence="2">Endoplasmic reticulum membrane</location>
        <topology evidence="2">Multi-pass membrane protein</topology>
    </subcellularLocation>
</comment>
<evidence type="ECO:0000256" key="3">
    <source>
        <dbReference type="ARBA" id="ARBA00009561"/>
    </source>
</evidence>
<dbReference type="Proteomes" id="UP000694888">
    <property type="component" value="Unplaced"/>
</dbReference>
<evidence type="ECO:0000256" key="1">
    <source>
        <dbReference type="ARBA" id="ARBA00002791"/>
    </source>
</evidence>
<keyword evidence="4 9" id="KW-0812">Transmembrane</keyword>
<feature type="transmembrane region" description="Helical" evidence="9">
    <location>
        <begin position="220"/>
        <end position="239"/>
    </location>
</feature>
<evidence type="ECO:0000313" key="11">
    <source>
        <dbReference type="Proteomes" id="UP000694888"/>
    </source>
</evidence>
<evidence type="ECO:0000256" key="5">
    <source>
        <dbReference type="ARBA" id="ARBA00022729"/>
    </source>
</evidence>
<feature type="transmembrane region" description="Helical" evidence="9">
    <location>
        <begin position="304"/>
        <end position="324"/>
    </location>
</feature>
<keyword evidence="5 10" id="KW-0732">Signal</keyword>
<dbReference type="InterPro" id="IPR036249">
    <property type="entry name" value="Thioredoxin-like_sf"/>
</dbReference>
<dbReference type="PANTHER" id="PTHR12692:SF0">
    <property type="entry name" value="GH11935P"/>
    <property type="match status" value="1"/>
</dbReference>
<organism evidence="11 12">
    <name type="scientific">Aplysia californica</name>
    <name type="common">California sea hare</name>
    <dbReference type="NCBI Taxonomy" id="6500"/>
    <lineage>
        <taxon>Eukaryota</taxon>
        <taxon>Metazoa</taxon>
        <taxon>Spiralia</taxon>
        <taxon>Lophotrochozoa</taxon>
        <taxon>Mollusca</taxon>
        <taxon>Gastropoda</taxon>
        <taxon>Heterobranchia</taxon>
        <taxon>Euthyneura</taxon>
        <taxon>Tectipleura</taxon>
        <taxon>Aplysiida</taxon>
        <taxon>Aplysioidea</taxon>
        <taxon>Aplysiidae</taxon>
        <taxon>Aplysia</taxon>
    </lineage>
</organism>
<evidence type="ECO:0000256" key="8">
    <source>
        <dbReference type="ARBA" id="ARBA00023136"/>
    </source>
</evidence>
<keyword evidence="8 9" id="KW-0472">Membrane</keyword>
<reference evidence="12" key="1">
    <citation type="submission" date="2025-08" db="UniProtKB">
        <authorList>
            <consortium name="RefSeq"/>
        </authorList>
    </citation>
    <scope>IDENTIFICATION</scope>
</reference>
<evidence type="ECO:0000256" key="2">
    <source>
        <dbReference type="ARBA" id="ARBA00004477"/>
    </source>
</evidence>
<sequence>MYFRWQIKMAAYIQLVLLWGFIALLTASVLAETKKKEESLGDKVHQLMEWNNKKSIIRLNGDKFKQYVRTAPRNYSVVVMLTALQPQRGCSVCRQANDEYQILANSWRYSQHYSNKLFFTLVDYDEGSDIFQSMKLNTAPVFMHFPSKGKPKKGDTLDIHRVGFAAEQLAKWVGERTDVQIRVFRPPNYSGTVALALLFATIGGLLYFKRNNLEFLYNKTSWGIIALAVIFAMTSGQMWNHIRGPPVMHRNPNTGQMHYIHGSSQGQFIMETYIVMLLNTAVVVGFIMLNEAQSMKGDPSKKRILSLVGLGCVTIFFSLLLSVFRSKYQGYPYSFLFK</sequence>
<feature type="transmembrane region" description="Helical" evidence="9">
    <location>
        <begin position="189"/>
        <end position="208"/>
    </location>
</feature>
<accession>A0ABM0JWD7</accession>
<evidence type="ECO:0000256" key="7">
    <source>
        <dbReference type="ARBA" id="ARBA00022989"/>
    </source>
</evidence>
<evidence type="ECO:0000256" key="9">
    <source>
        <dbReference type="SAM" id="Phobius"/>
    </source>
</evidence>
<gene>
    <name evidence="12" type="primary">LOC101853475</name>
</gene>
<keyword evidence="7 9" id="KW-1133">Transmembrane helix</keyword>
<dbReference type="GeneID" id="101853475"/>
<proteinExistence type="inferred from homology"/>
<protein>
    <submittedName>
        <fullName evidence="12">Tumor suppressor candidate 3</fullName>
    </submittedName>
</protein>
<feature type="chain" id="PRO_5046848529" evidence="10">
    <location>
        <begin position="32"/>
        <end position="338"/>
    </location>
</feature>
<evidence type="ECO:0000313" key="12">
    <source>
        <dbReference type="RefSeq" id="XP_005103086.2"/>
    </source>
</evidence>
<feature type="signal peptide" evidence="10">
    <location>
        <begin position="1"/>
        <end position="31"/>
    </location>
</feature>
<comment type="similarity">
    <text evidence="3">Belongs to the OST3/OST6 family.</text>
</comment>
<keyword evidence="6" id="KW-0256">Endoplasmic reticulum</keyword>
<dbReference type="PANTHER" id="PTHR12692">
    <property type="entry name" value="DOLICHYL-DIPHOSPHOOLIGOSACCHARIDE--PROTEIN GLYCOSYLTRANSFERASE-RELATED"/>
    <property type="match status" value="1"/>
</dbReference>
<keyword evidence="11" id="KW-1185">Reference proteome</keyword>